<keyword evidence="8" id="KW-1185">Reference proteome</keyword>
<evidence type="ECO:0000256" key="2">
    <source>
        <dbReference type="ARBA" id="ARBA00022771"/>
    </source>
</evidence>
<dbReference type="SUPFAM" id="SSF57850">
    <property type="entry name" value="RING/U-box"/>
    <property type="match status" value="2"/>
</dbReference>
<evidence type="ECO:0000313" key="8">
    <source>
        <dbReference type="Proteomes" id="UP001221142"/>
    </source>
</evidence>
<reference evidence="7" key="1">
    <citation type="submission" date="2023-03" db="EMBL/GenBank/DDBJ databases">
        <title>Massive genome expansion in bonnet fungi (Mycena s.s.) driven by repeated elements and novel gene families across ecological guilds.</title>
        <authorList>
            <consortium name="Lawrence Berkeley National Laboratory"/>
            <person name="Harder C.B."/>
            <person name="Miyauchi S."/>
            <person name="Viragh M."/>
            <person name="Kuo A."/>
            <person name="Thoen E."/>
            <person name="Andreopoulos B."/>
            <person name="Lu D."/>
            <person name="Skrede I."/>
            <person name="Drula E."/>
            <person name="Henrissat B."/>
            <person name="Morin E."/>
            <person name="Kohler A."/>
            <person name="Barry K."/>
            <person name="LaButti K."/>
            <person name="Morin E."/>
            <person name="Salamov A."/>
            <person name="Lipzen A."/>
            <person name="Mereny Z."/>
            <person name="Hegedus B."/>
            <person name="Baldrian P."/>
            <person name="Stursova M."/>
            <person name="Weitz H."/>
            <person name="Taylor A."/>
            <person name="Grigoriev I.V."/>
            <person name="Nagy L.G."/>
            <person name="Martin F."/>
            <person name="Kauserud H."/>
        </authorList>
    </citation>
    <scope>NUCLEOTIDE SEQUENCE</scope>
    <source>
        <strain evidence="7">9284</strain>
    </source>
</reference>
<dbReference type="PANTHER" id="PTHR20930">
    <property type="entry name" value="OVARIAN CARCINOMA ANTIGEN CA125-RELATED"/>
    <property type="match status" value="1"/>
</dbReference>
<evidence type="ECO:0000313" key="7">
    <source>
        <dbReference type="EMBL" id="KAJ7631253.1"/>
    </source>
</evidence>
<dbReference type="AlphaFoldDB" id="A0AAD7BV33"/>
<dbReference type="GO" id="GO:0008270">
    <property type="term" value="F:zinc ion binding"/>
    <property type="evidence" value="ECO:0007669"/>
    <property type="project" value="UniProtKB-KW"/>
</dbReference>
<dbReference type="Proteomes" id="UP001221142">
    <property type="component" value="Unassembled WGS sequence"/>
</dbReference>
<protein>
    <recommendedName>
        <fullName evidence="6">ZZ-type domain-containing protein</fullName>
    </recommendedName>
</protein>
<name>A0AAD7BV33_9AGAR</name>
<dbReference type="SMART" id="SM00291">
    <property type="entry name" value="ZnF_ZZ"/>
    <property type="match status" value="2"/>
</dbReference>
<proteinExistence type="predicted"/>
<dbReference type="EMBL" id="JARKIF010000009">
    <property type="protein sequence ID" value="KAJ7631253.1"/>
    <property type="molecule type" value="Genomic_DNA"/>
</dbReference>
<evidence type="ECO:0000256" key="4">
    <source>
        <dbReference type="PROSITE-ProRule" id="PRU00228"/>
    </source>
</evidence>
<gene>
    <name evidence="7" type="ORF">FB45DRAFT_917981</name>
</gene>
<feature type="region of interest" description="Disordered" evidence="5">
    <location>
        <begin position="559"/>
        <end position="607"/>
    </location>
</feature>
<evidence type="ECO:0000256" key="1">
    <source>
        <dbReference type="ARBA" id="ARBA00022723"/>
    </source>
</evidence>
<evidence type="ECO:0000256" key="5">
    <source>
        <dbReference type="SAM" id="MobiDB-lite"/>
    </source>
</evidence>
<dbReference type="CDD" id="cd02249">
    <property type="entry name" value="ZZ"/>
    <property type="match status" value="1"/>
</dbReference>
<dbReference type="InterPro" id="IPR013783">
    <property type="entry name" value="Ig-like_fold"/>
</dbReference>
<feature type="compositionally biased region" description="Basic and acidic residues" evidence="5">
    <location>
        <begin position="577"/>
        <end position="586"/>
    </location>
</feature>
<keyword evidence="2 4" id="KW-0863">Zinc-finger</keyword>
<dbReference type="Gene3D" id="2.60.40.10">
    <property type="entry name" value="Immunoglobulins"/>
    <property type="match status" value="2"/>
</dbReference>
<keyword evidence="3" id="KW-0862">Zinc</keyword>
<feature type="domain" description="ZZ-type" evidence="6">
    <location>
        <begin position="393"/>
        <end position="448"/>
    </location>
</feature>
<dbReference type="InterPro" id="IPR000433">
    <property type="entry name" value="Znf_ZZ"/>
</dbReference>
<feature type="region of interest" description="Disordered" evidence="5">
    <location>
        <begin position="867"/>
        <end position="925"/>
    </location>
</feature>
<dbReference type="Gene3D" id="3.30.60.90">
    <property type="match status" value="2"/>
</dbReference>
<accession>A0AAD7BV33</accession>
<dbReference type="CDD" id="cd02340">
    <property type="entry name" value="ZZ_NBR1_like"/>
    <property type="match status" value="1"/>
</dbReference>
<sequence>MPTTVKATYRGELRRLSFKTFPTYEQLYEQLYRVFPISHNYYLSNLLFTPDSSKASVQIAVEVHNVDQYSAATAPYESQSWANPMLRFTIFDETPHKLPAGFVPYDSTVQAPQPQHHTPQSTSQTSCCAVSQGKIEMEELHMPSFTPPSSSFCLFKYCSTCAKIFQGPWFACENCSIVLCLGCNDKQAQSNSFCVTAMAPHAMKKEVCAACPAESTPQPTQFNGWVTAQQGYCPAYPFGLPATHQCPPQVPAPPVIHRGVVCDICDDVIEGIRHKCLDCPDYDLCTQCITSGGAERHNAFHEFLEIKEPGRVIVHTVYSGDGERETPVPVRQTSVAPQQVEQPAVHYATCNLCDSRIRGDRYVITREQHPHHPFVKLHNASDYIRRDAPAAPMHLVTCDGCRKPVYGIRYKCMHPDCPDFDLCENCEAFPISMHPDNHPLLKMRSPDTVVPTVYRVGQTTLIHQPRSPSFPKPPSRVPSPSFERGYMANPNVRSNTMPATSSRSSSPVTAYHQPPYVARPSSQTMPGGLYGPGGLYDEPAFARQPQPWNAYRNELFAPPQPTVSRFSHSPSPSPPLVHDRTHDDLSRSPSPAPPLRQATWAPVREYPRWDDDQAERLARERREAMAHLVQSTRDLENRLDAQEVLWGAAAVPPVSVPAVPEPSFPSFWPKSSDELRHLMHQEQELGTPVIDAFSRLTVQEEPAVMDSPLTGEALLNPPIEADKATSLAALLNGYESESEVPPPPAPRASFVNDLTLPDGQIFPPGAEFMKCWQMVNSGEVDWPAETRLVYVGAQVELWTPELKAPEATGRYVSYWRLRDGKGVLFGDSIWIDINVAETQSNGSSLSSSRGQSISASAAATEAVVTAAEIEEDSDDDSSDASSVSLISMPSEDDEEWASVAPAEEPQGQRYVVLYDDASSESSNER</sequence>
<dbReference type="Pfam" id="PF16158">
    <property type="entry name" value="N_BRCA1_IG"/>
    <property type="match status" value="1"/>
</dbReference>
<dbReference type="PROSITE" id="PS50135">
    <property type="entry name" value="ZF_ZZ_2"/>
    <property type="match status" value="2"/>
</dbReference>
<feature type="domain" description="ZZ-type" evidence="6">
    <location>
        <begin position="257"/>
        <end position="311"/>
    </location>
</feature>
<dbReference type="CDD" id="cd14947">
    <property type="entry name" value="NBR1_like"/>
    <property type="match status" value="1"/>
</dbReference>
<feature type="compositionally biased region" description="Pro residues" evidence="5">
    <location>
        <begin position="468"/>
        <end position="477"/>
    </location>
</feature>
<dbReference type="Pfam" id="PF00569">
    <property type="entry name" value="ZZ"/>
    <property type="match status" value="2"/>
</dbReference>
<organism evidence="7 8">
    <name type="scientific">Roridomyces roridus</name>
    <dbReference type="NCBI Taxonomy" id="1738132"/>
    <lineage>
        <taxon>Eukaryota</taxon>
        <taxon>Fungi</taxon>
        <taxon>Dikarya</taxon>
        <taxon>Basidiomycota</taxon>
        <taxon>Agaricomycotina</taxon>
        <taxon>Agaricomycetes</taxon>
        <taxon>Agaricomycetidae</taxon>
        <taxon>Agaricales</taxon>
        <taxon>Marasmiineae</taxon>
        <taxon>Mycenaceae</taxon>
        <taxon>Roridomyces</taxon>
    </lineage>
</organism>
<evidence type="ECO:0000256" key="3">
    <source>
        <dbReference type="ARBA" id="ARBA00022833"/>
    </source>
</evidence>
<feature type="compositionally biased region" description="Polar residues" evidence="5">
    <location>
        <begin position="491"/>
        <end position="508"/>
    </location>
</feature>
<feature type="region of interest" description="Disordered" evidence="5">
    <location>
        <begin position="463"/>
        <end position="525"/>
    </location>
</feature>
<feature type="compositionally biased region" description="Acidic residues" evidence="5">
    <location>
        <begin position="868"/>
        <end position="878"/>
    </location>
</feature>
<dbReference type="PROSITE" id="PS01357">
    <property type="entry name" value="ZF_ZZ_1"/>
    <property type="match status" value="1"/>
</dbReference>
<dbReference type="PANTHER" id="PTHR20930:SF0">
    <property type="entry name" value="PROTEIN ILRUN"/>
    <property type="match status" value="1"/>
</dbReference>
<evidence type="ECO:0000259" key="6">
    <source>
        <dbReference type="PROSITE" id="PS50135"/>
    </source>
</evidence>
<keyword evidence="1" id="KW-0479">Metal-binding</keyword>
<comment type="caution">
    <text evidence="7">The sequence shown here is derived from an EMBL/GenBank/DDBJ whole genome shotgun (WGS) entry which is preliminary data.</text>
</comment>
<dbReference type="InterPro" id="IPR043145">
    <property type="entry name" value="Znf_ZZ_sf"/>
</dbReference>
<dbReference type="InterPro" id="IPR032350">
    <property type="entry name" value="Nbr1_FW"/>
</dbReference>